<organism evidence="1 2">
    <name type="scientific">Haematococcus lacustris</name>
    <name type="common">Green alga</name>
    <name type="synonym">Haematococcus pluvialis</name>
    <dbReference type="NCBI Taxonomy" id="44745"/>
    <lineage>
        <taxon>Eukaryota</taxon>
        <taxon>Viridiplantae</taxon>
        <taxon>Chlorophyta</taxon>
        <taxon>core chlorophytes</taxon>
        <taxon>Chlorophyceae</taxon>
        <taxon>CS clade</taxon>
        <taxon>Chlamydomonadales</taxon>
        <taxon>Haematococcaceae</taxon>
        <taxon>Haematococcus</taxon>
    </lineage>
</organism>
<comment type="caution">
    <text evidence="1">The sequence shown here is derived from an EMBL/GenBank/DDBJ whole genome shotgun (WGS) entry which is preliminary data.</text>
</comment>
<dbReference type="EMBL" id="BLLF01005795">
    <property type="protein sequence ID" value="GFH31646.1"/>
    <property type="molecule type" value="Genomic_DNA"/>
</dbReference>
<dbReference type="AlphaFoldDB" id="A0A6A0AFY9"/>
<feature type="non-terminal residue" evidence="1">
    <location>
        <position position="77"/>
    </location>
</feature>
<protein>
    <submittedName>
        <fullName evidence="1">Uncharacterized protein</fullName>
    </submittedName>
</protein>
<proteinExistence type="predicted"/>
<evidence type="ECO:0000313" key="1">
    <source>
        <dbReference type="EMBL" id="GFH31646.1"/>
    </source>
</evidence>
<sequence>GVDLLALALPYVCRKHPNLRVVIAATTLVAFTTEVHKEVLPPDMMELAEPSAGGLCQAIDRALQRVLTAQPEEQHRR</sequence>
<accession>A0A6A0AFY9</accession>
<gene>
    <name evidence="1" type="ORF">HaLaN_30727</name>
</gene>
<evidence type="ECO:0000313" key="2">
    <source>
        <dbReference type="Proteomes" id="UP000485058"/>
    </source>
</evidence>
<keyword evidence="2" id="KW-1185">Reference proteome</keyword>
<dbReference type="Proteomes" id="UP000485058">
    <property type="component" value="Unassembled WGS sequence"/>
</dbReference>
<reference evidence="1 2" key="1">
    <citation type="submission" date="2020-02" db="EMBL/GenBank/DDBJ databases">
        <title>Draft genome sequence of Haematococcus lacustris strain NIES-144.</title>
        <authorList>
            <person name="Morimoto D."/>
            <person name="Nakagawa S."/>
            <person name="Yoshida T."/>
            <person name="Sawayama S."/>
        </authorList>
    </citation>
    <scope>NUCLEOTIDE SEQUENCE [LARGE SCALE GENOMIC DNA]</scope>
    <source>
        <strain evidence="1 2">NIES-144</strain>
    </source>
</reference>
<feature type="non-terminal residue" evidence="1">
    <location>
        <position position="1"/>
    </location>
</feature>
<name>A0A6A0AFY9_HAELA</name>